<dbReference type="AlphaFoldDB" id="A0AAP0KV16"/>
<protein>
    <submittedName>
        <fullName evidence="1">Uncharacterized protein</fullName>
    </submittedName>
</protein>
<sequence>MHVHRGCTCTEDAFEDVNDVHDSSNTSEPLTAPTLKSLMLLPHHRKRTTTTDGRGNEAKKKRKQFMAARLWVAWSLCWRVS</sequence>
<evidence type="ECO:0000313" key="1">
    <source>
        <dbReference type="EMBL" id="KAK9157905.1"/>
    </source>
</evidence>
<gene>
    <name evidence="1" type="ORF">Scep_004479</name>
</gene>
<accession>A0AAP0KV16</accession>
<dbReference type="Proteomes" id="UP001419268">
    <property type="component" value="Unassembled WGS sequence"/>
</dbReference>
<proteinExistence type="predicted"/>
<name>A0AAP0KV16_9MAGN</name>
<organism evidence="1 2">
    <name type="scientific">Stephania cephalantha</name>
    <dbReference type="NCBI Taxonomy" id="152367"/>
    <lineage>
        <taxon>Eukaryota</taxon>
        <taxon>Viridiplantae</taxon>
        <taxon>Streptophyta</taxon>
        <taxon>Embryophyta</taxon>
        <taxon>Tracheophyta</taxon>
        <taxon>Spermatophyta</taxon>
        <taxon>Magnoliopsida</taxon>
        <taxon>Ranunculales</taxon>
        <taxon>Menispermaceae</taxon>
        <taxon>Menispermoideae</taxon>
        <taxon>Cissampelideae</taxon>
        <taxon>Stephania</taxon>
    </lineage>
</organism>
<keyword evidence="2" id="KW-1185">Reference proteome</keyword>
<reference evidence="1 2" key="1">
    <citation type="submission" date="2024-01" db="EMBL/GenBank/DDBJ databases">
        <title>Genome assemblies of Stephania.</title>
        <authorList>
            <person name="Yang L."/>
        </authorList>
    </citation>
    <scope>NUCLEOTIDE SEQUENCE [LARGE SCALE GENOMIC DNA]</scope>
    <source>
        <strain evidence="1">JXDWG</strain>
        <tissue evidence="1">Leaf</tissue>
    </source>
</reference>
<evidence type="ECO:0000313" key="2">
    <source>
        <dbReference type="Proteomes" id="UP001419268"/>
    </source>
</evidence>
<comment type="caution">
    <text evidence="1">The sequence shown here is derived from an EMBL/GenBank/DDBJ whole genome shotgun (WGS) entry which is preliminary data.</text>
</comment>
<dbReference type="EMBL" id="JBBNAG010000002">
    <property type="protein sequence ID" value="KAK9157905.1"/>
    <property type="molecule type" value="Genomic_DNA"/>
</dbReference>